<comment type="caution">
    <text evidence="6">The sequence shown here is derived from an EMBL/GenBank/DDBJ whole genome shotgun (WGS) entry which is preliminary data.</text>
</comment>
<accession>A0AAU9JW13</accession>
<dbReference type="Proteomes" id="UP001162131">
    <property type="component" value="Unassembled WGS sequence"/>
</dbReference>
<feature type="domain" description="Sm" evidence="5">
    <location>
        <begin position="5"/>
        <end position="66"/>
    </location>
</feature>
<keyword evidence="4" id="KW-0507">mRNA processing</keyword>
<dbReference type="InterPro" id="IPR010920">
    <property type="entry name" value="LSM_dom_sf"/>
</dbReference>
<evidence type="ECO:0000256" key="2">
    <source>
        <dbReference type="ARBA" id="ARBA00023187"/>
    </source>
</evidence>
<evidence type="ECO:0000256" key="3">
    <source>
        <dbReference type="ARBA" id="ARBA00023274"/>
    </source>
</evidence>
<protein>
    <recommendedName>
        <fullName evidence="5">Sm domain-containing protein</fullName>
    </recommendedName>
</protein>
<keyword evidence="2 4" id="KW-0508">mRNA splicing</keyword>
<keyword evidence="3 4" id="KW-0687">Ribonucleoprotein</keyword>
<dbReference type="EMBL" id="CAJZBQ010000044">
    <property type="protein sequence ID" value="CAG9327608.1"/>
    <property type="molecule type" value="Genomic_DNA"/>
</dbReference>
<reference evidence="6" key="1">
    <citation type="submission" date="2021-09" db="EMBL/GenBank/DDBJ databases">
        <authorList>
            <consortium name="AG Swart"/>
            <person name="Singh M."/>
            <person name="Singh A."/>
            <person name="Seah K."/>
            <person name="Emmerich C."/>
        </authorList>
    </citation>
    <scope>NUCLEOTIDE SEQUENCE</scope>
    <source>
        <strain evidence="6">ATCC30299</strain>
    </source>
</reference>
<dbReference type="PANTHER" id="PTHR11021">
    <property type="entry name" value="SMALL NUCLEAR RIBONUCLEOPROTEIN F SNRNP-F"/>
    <property type="match status" value="1"/>
</dbReference>
<keyword evidence="7" id="KW-1185">Reference proteome</keyword>
<evidence type="ECO:0000256" key="1">
    <source>
        <dbReference type="ARBA" id="ARBA00022728"/>
    </source>
</evidence>
<proteinExistence type="inferred from homology"/>
<dbReference type="Gene3D" id="2.30.30.100">
    <property type="match status" value="1"/>
</dbReference>
<keyword evidence="4" id="KW-0694">RNA-binding</keyword>
<dbReference type="GO" id="GO:0000398">
    <property type="term" value="P:mRNA splicing, via spliceosome"/>
    <property type="evidence" value="ECO:0007669"/>
    <property type="project" value="InterPro"/>
</dbReference>
<dbReference type="Pfam" id="PF01423">
    <property type="entry name" value="LSM"/>
    <property type="match status" value="1"/>
</dbReference>
<dbReference type="InterPro" id="IPR001163">
    <property type="entry name" value="Sm_dom_euk/arc"/>
</dbReference>
<keyword evidence="1 4" id="KW-0747">Spliceosome</keyword>
<dbReference type="SMART" id="SM00651">
    <property type="entry name" value="Sm"/>
    <property type="match status" value="1"/>
</dbReference>
<sequence>MTEGNSSNFFKNIIGNQVLIKLNCGEEMKGVLEALDGKMNVALRDDIGLVIIRGNNILYITRTEAPAQKSK</sequence>
<organism evidence="6 7">
    <name type="scientific">Blepharisma stoltei</name>
    <dbReference type="NCBI Taxonomy" id="1481888"/>
    <lineage>
        <taxon>Eukaryota</taxon>
        <taxon>Sar</taxon>
        <taxon>Alveolata</taxon>
        <taxon>Ciliophora</taxon>
        <taxon>Postciliodesmatophora</taxon>
        <taxon>Heterotrichea</taxon>
        <taxon>Heterotrichida</taxon>
        <taxon>Blepharismidae</taxon>
        <taxon>Blepharisma</taxon>
    </lineage>
</organism>
<dbReference type="GO" id="GO:0120114">
    <property type="term" value="C:Sm-like protein family complex"/>
    <property type="evidence" value="ECO:0007669"/>
    <property type="project" value="UniProtKB-ARBA"/>
</dbReference>
<gene>
    <name evidence="6" type="ORF">BSTOLATCC_MIC44239</name>
</gene>
<dbReference type="PANTHER" id="PTHR11021:SF0">
    <property type="entry name" value="SMALL NUCLEAR RIBONUCLEOPROTEIN F"/>
    <property type="match status" value="1"/>
</dbReference>
<dbReference type="InterPro" id="IPR016487">
    <property type="entry name" value="Lsm6/sSmF"/>
</dbReference>
<dbReference type="SUPFAM" id="SSF50182">
    <property type="entry name" value="Sm-like ribonucleoproteins"/>
    <property type="match status" value="1"/>
</dbReference>
<evidence type="ECO:0000256" key="4">
    <source>
        <dbReference type="PIRNR" id="PIRNR006609"/>
    </source>
</evidence>
<evidence type="ECO:0000259" key="5">
    <source>
        <dbReference type="PROSITE" id="PS52002"/>
    </source>
</evidence>
<dbReference type="GO" id="GO:0003723">
    <property type="term" value="F:RNA binding"/>
    <property type="evidence" value="ECO:0007669"/>
    <property type="project" value="UniProtKB-UniRule"/>
</dbReference>
<comment type="subcellular location">
    <subcellularLocation>
        <location evidence="4">Nucleus</location>
    </subcellularLocation>
</comment>
<evidence type="ECO:0000313" key="6">
    <source>
        <dbReference type="EMBL" id="CAG9327608.1"/>
    </source>
</evidence>
<comment type="similarity">
    <text evidence="4">Belongs to the snRNP Sm proteins family. SmF/LSm6 subfamily.</text>
</comment>
<name>A0AAU9JW13_9CILI</name>
<dbReference type="InterPro" id="IPR047575">
    <property type="entry name" value="Sm"/>
</dbReference>
<keyword evidence="4" id="KW-0539">Nucleus</keyword>
<dbReference type="GO" id="GO:0005681">
    <property type="term" value="C:spliceosomal complex"/>
    <property type="evidence" value="ECO:0007669"/>
    <property type="project" value="UniProtKB-KW"/>
</dbReference>
<evidence type="ECO:0000313" key="7">
    <source>
        <dbReference type="Proteomes" id="UP001162131"/>
    </source>
</evidence>
<dbReference type="PROSITE" id="PS52002">
    <property type="entry name" value="SM"/>
    <property type="match status" value="1"/>
</dbReference>
<dbReference type="AlphaFoldDB" id="A0AAU9JW13"/>